<accession>A0ABV8GIM7</accession>
<dbReference type="RefSeq" id="WP_379533646.1">
    <property type="nucleotide sequence ID" value="NZ_JBHSBI010000030.1"/>
</dbReference>
<feature type="region of interest" description="Disordered" evidence="1">
    <location>
        <begin position="19"/>
        <end position="49"/>
    </location>
</feature>
<name>A0ABV8GIM7_9ACTN</name>
<evidence type="ECO:0000256" key="1">
    <source>
        <dbReference type="SAM" id="MobiDB-lite"/>
    </source>
</evidence>
<evidence type="ECO:0000313" key="2">
    <source>
        <dbReference type="EMBL" id="MFC4013791.1"/>
    </source>
</evidence>
<dbReference type="EMBL" id="JBHSBI010000030">
    <property type="protein sequence ID" value="MFC4013791.1"/>
    <property type="molecule type" value="Genomic_DNA"/>
</dbReference>
<feature type="compositionally biased region" description="Pro residues" evidence="1">
    <location>
        <begin position="39"/>
        <end position="49"/>
    </location>
</feature>
<protein>
    <submittedName>
        <fullName evidence="2">Uncharacterized protein</fullName>
    </submittedName>
</protein>
<gene>
    <name evidence="2" type="ORF">ACFOY2_41655</name>
</gene>
<organism evidence="2 3">
    <name type="scientific">Nonomuraea purpurea</name>
    <dbReference type="NCBI Taxonomy" id="1849276"/>
    <lineage>
        <taxon>Bacteria</taxon>
        <taxon>Bacillati</taxon>
        <taxon>Actinomycetota</taxon>
        <taxon>Actinomycetes</taxon>
        <taxon>Streptosporangiales</taxon>
        <taxon>Streptosporangiaceae</taxon>
        <taxon>Nonomuraea</taxon>
    </lineage>
</organism>
<comment type="caution">
    <text evidence="2">The sequence shown here is derived from an EMBL/GenBank/DDBJ whole genome shotgun (WGS) entry which is preliminary data.</text>
</comment>
<reference evidence="3" key="1">
    <citation type="journal article" date="2019" name="Int. J. Syst. Evol. Microbiol.">
        <title>The Global Catalogue of Microorganisms (GCM) 10K type strain sequencing project: providing services to taxonomists for standard genome sequencing and annotation.</title>
        <authorList>
            <consortium name="The Broad Institute Genomics Platform"/>
            <consortium name="The Broad Institute Genome Sequencing Center for Infectious Disease"/>
            <person name="Wu L."/>
            <person name="Ma J."/>
        </authorList>
    </citation>
    <scope>NUCLEOTIDE SEQUENCE [LARGE SCALE GENOMIC DNA]</scope>
    <source>
        <strain evidence="3">TBRC 1276</strain>
    </source>
</reference>
<keyword evidence="3" id="KW-1185">Reference proteome</keyword>
<dbReference type="Proteomes" id="UP001595851">
    <property type="component" value="Unassembled WGS sequence"/>
</dbReference>
<feature type="compositionally biased region" description="Basic and acidic residues" evidence="1">
    <location>
        <begin position="19"/>
        <end position="28"/>
    </location>
</feature>
<proteinExistence type="predicted"/>
<sequence length="49" mass="5195">MADHSNAELLTDHDLTIRMDAGQDRPHGAPDTPTLICAFPPPPAAFPTA</sequence>
<evidence type="ECO:0000313" key="3">
    <source>
        <dbReference type="Proteomes" id="UP001595851"/>
    </source>
</evidence>